<protein>
    <submittedName>
        <fullName evidence="1">Uncharacterized protein</fullName>
    </submittedName>
</protein>
<comment type="caution">
    <text evidence="1">The sequence shown here is derived from an EMBL/GenBank/DDBJ whole genome shotgun (WGS) entry which is preliminary data.</text>
</comment>
<feature type="non-terminal residue" evidence="1">
    <location>
        <position position="266"/>
    </location>
</feature>
<reference evidence="1" key="1">
    <citation type="journal article" date="2014" name="Front. Microbiol.">
        <title>High frequency of phylogenetically diverse reductive dehalogenase-homologous genes in deep subseafloor sedimentary metagenomes.</title>
        <authorList>
            <person name="Kawai M."/>
            <person name="Futagami T."/>
            <person name="Toyoda A."/>
            <person name="Takaki Y."/>
            <person name="Nishi S."/>
            <person name="Hori S."/>
            <person name="Arai W."/>
            <person name="Tsubouchi T."/>
            <person name="Morono Y."/>
            <person name="Uchiyama I."/>
            <person name="Ito T."/>
            <person name="Fujiyama A."/>
            <person name="Inagaki F."/>
            <person name="Takami H."/>
        </authorList>
    </citation>
    <scope>NUCLEOTIDE SEQUENCE</scope>
    <source>
        <strain evidence="1">Expedition CK06-06</strain>
    </source>
</reference>
<feature type="non-terminal residue" evidence="1">
    <location>
        <position position="1"/>
    </location>
</feature>
<accession>X1HEI4</accession>
<organism evidence="1">
    <name type="scientific">marine sediment metagenome</name>
    <dbReference type="NCBI Taxonomy" id="412755"/>
    <lineage>
        <taxon>unclassified sequences</taxon>
        <taxon>metagenomes</taxon>
        <taxon>ecological metagenomes</taxon>
    </lineage>
</organism>
<evidence type="ECO:0000313" key="1">
    <source>
        <dbReference type="EMBL" id="GAH67827.1"/>
    </source>
</evidence>
<gene>
    <name evidence="1" type="ORF">S03H2_46946</name>
</gene>
<dbReference type="AlphaFoldDB" id="X1HEI4"/>
<sequence length="266" mass="30701">EHLVIDIDYSLICFDDGIIYQNFYGRTNKFEIIYQIKARGSWYDYVYAKSASISETYTFDITQFIINNQLHYLEDFRVLFVIIGDNTELTINELSFRNEMNIKEYYRITDLDSGYVTDWISFESDTIFKLHDLDYLCSKFTLEYKVIDPADNEAITSIYNGGYNYILYSTETSLTWTDDIIDLNSATSSERTLTFTADFGGIPNLDVFINGFLYGTQAVNIGGNDYEVSFGTTNDYDTLLAYSQSLLSGSIYSNINPLNHISWEIE</sequence>
<name>X1HEI4_9ZZZZ</name>
<proteinExistence type="predicted"/>
<dbReference type="EMBL" id="BARU01029516">
    <property type="protein sequence ID" value="GAH67827.1"/>
    <property type="molecule type" value="Genomic_DNA"/>
</dbReference>